<evidence type="ECO:0000256" key="1">
    <source>
        <dbReference type="SAM" id="MobiDB-lite"/>
    </source>
</evidence>
<feature type="compositionally biased region" description="Polar residues" evidence="1">
    <location>
        <begin position="31"/>
        <end position="55"/>
    </location>
</feature>
<name>A0A2J7QJX1_9NEOP</name>
<evidence type="ECO:0000313" key="3">
    <source>
        <dbReference type="Proteomes" id="UP000235965"/>
    </source>
</evidence>
<dbReference type="AlphaFoldDB" id="A0A2J7QJX1"/>
<protein>
    <submittedName>
        <fullName evidence="2">Uncharacterized protein</fullName>
    </submittedName>
</protein>
<dbReference type="Proteomes" id="UP000235965">
    <property type="component" value="Unassembled WGS sequence"/>
</dbReference>
<comment type="caution">
    <text evidence="2">The sequence shown here is derived from an EMBL/GenBank/DDBJ whole genome shotgun (WGS) entry which is preliminary data.</text>
</comment>
<reference evidence="2 3" key="1">
    <citation type="submission" date="2017-12" db="EMBL/GenBank/DDBJ databases">
        <title>Hemimetabolous genomes reveal molecular basis of termite eusociality.</title>
        <authorList>
            <person name="Harrison M.C."/>
            <person name="Jongepier E."/>
            <person name="Robertson H.M."/>
            <person name="Arning N."/>
            <person name="Bitard-Feildel T."/>
            <person name="Chao H."/>
            <person name="Childers C.P."/>
            <person name="Dinh H."/>
            <person name="Doddapaneni H."/>
            <person name="Dugan S."/>
            <person name="Gowin J."/>
            <person name="Greiner C."/>
            <person name="Han Y."/>
            <person name="Hu H."/>
            <person name="Hughes D.S.T."/>
            <person name="Huylmans A.-K."/>
            <person name="Kemena C."/>
            <person name="Kremer L.P.M."/>
            <person name="Lee S.L."/>
            <person name="Lopez-Ezquerra A."/>
            <person name="Mallet L."/>
            <person name="Monroy-Kuhn J.M."/>
            <person name="Moser A."/>
            <person name="Murali S.C."/>
            <person name="Muzny D.M."/>
            <person name="Otani S."/>
            <person name="Piulachs M.-D."/>
            <person name="Poelchau M."/>
            <person name="Qu J."/>
            <person name="Schaub F."/>
            <person name="Wada-Katsumata A."/>
            <person name="Worley K.C."/>
            <person name="Xie Q."/>
            <person name="Ylla G."/>
            <person name="Poulsen M."/>
            <person name="Gibbs R.A."/>
            <person name="Schal C."/>
            <person name="Richards S."/>
            <person name="Belles X."/>
            <person name="Korb J."/>
            <person name="Bornberg-Bauer E."/>
        </authorList>
    </citation>
    <scope>NUCLEOTIDE SEQUENCE [LARGE SCALE GENOMIC DNA]</scope>
    <source>
        <tissue evidence="2">Whole body</tissue>
    </source>
</reference>
<feature type="region of interest" description="Disordered" evidence="1">
    <location>
        <begin position="29"/>
        <end position="55"/>
    </location>
</feature>
<keyword evidence="3" id="KW-1185">Reference proteome</keyword>
<organism evidence="2 3">
    <name type="scientific">Cryptotermes secundus</name>
    <dbReference type="NCBI Taxonomy" id="105785"/>
    <lineage>
        <taxon>Eukaryota</taxon>
        <taxon>Metazoa</taxon>
        <taxon>Ecdysozoa</taxon>
        <taxon>Arthropoda</taxon>
        <taxon>Hexapoda</taxon>
        <taxon>Insecta</taxon>
        <taxon>Pterygota</taxon>
        <taxon>Neoptera</taxon>
        <taxon>Polyneoptera</taxon>
        <taxon>Dictyoptera</taxon>
        <taxon>Blattodea</taxon>
        <taxon>Blattoidea</taxon>
        <taxon>Termitoidae</taxon>
        <taxon>Kalotermitidae</taxon>
        <taxon>Cryptotermitinae</taxon>
        <taxon>Cryptotermes</taxon>
    </lineage>
</organism>
<accession>A0A2J7QJX1</accession>
<dbReference type="InParanoid" id="A0A2J7QJX1"/>
<dbReference type="EMBL" id="NEVH01013548">
    <property type="protein sequence ID" value="PNF28876.1"/>
    <property type="molecule type" value="Genomic_DNA"/>
</dbReference>
<sequence>MNHMGLSLQHLLWYVDEGDVLNRTVVGKNHGCTNHQPKSKCTSMQSKHPSSHSTK</sequence>
<proteinExistence type="predicted"/>
<evidence type="ECO:0000313" key="2">
    <source>
        <dbReference type="EMBL" id="PNF28876.1"/>
    </source>
</evidence>
<gene>
    <name evidence="2" type="ORF">B7P43_G03840</name>
</gene>